<reference evidence="1 2" key="1">
    <citation type="submission" date="2018-04" db="EMBL/GenBank/DDBJ databases">
        <title>Novel Campyloabacter and Helicobacter Species and Strains.</title>
        <authorList>
            <person name="Mannion A.J."/>
            <person name="Shen Z."/>
            <person name="Fox J.G."/>
        </authorList>
    </citation>
    <scope>NUCLEOTIDE SEQUENCE [LARGE SCALE GENOMIC DNA]</scope>
    <source>
        <strain evidence="1 2">MIT 98-6070</strain>
    </source>
</reference>
<evidence type="ECO:0000313" key="2">
    <source>
        <dbReference type="Proteomes" id="UP000256599"/>
    </source>
</evidence>
<proteinExistence type="predicted"/>
<dbReference type="EMBL" id="NXLR01000025">
    <property type="protein sequence ID" value="RDU58933.1"/>
    <property type="molecule type" value="Genomic_DNA"/>
</dbReference>
<keyword evidence="2" id="KW-1185">Reference proteome</keyword>
<name>A0A3D8I1C1_9HELI</name>
<sequence>MPPLKASSGRGIYKGEGATSQFKPLPLIKKEKMESLVNPLLCHSKRNEESLSNLLESPQRFFTPCRGSE</sequence>
<accession>A0A3D8I1C1</accession>
<organism evidence="1 2">
    <name type="scientific">Helicobacter marmotae</name>
    <dbReference type="NCBI Taxonomy" id="152490"/>
    <lineage>
        <taxon>Bacteria</taxon>
        <taxon>Pseudomonadati</taxon>
        <taxon>Campylobacterota</taxon>
        <taxon>Epsilonproteobacteria</taxon>
        <taxon>Campylobacterales</taxon>
        <taxon>Helicobacteraceae</taxon>
        <taxon>Helicobacter</taxon>
    </lineage>
</organism>
<dbReference type="RefSeq" id="WP_115511872.1">
    <property type="nucleotide sequence ID" value="NZ_NXLR01000025.1"/>
</dbReference>
<evidence type="ECO:0000313" key="1">
    <source>
        <dbReference type="EMBL" id="RDU58933.1"/>
    </source>
</evidence>
<gene>
    <name evidence="1" type="ORF">CQA63_08715</name>
</gene>
<comment type="caution">
    <text evidence="1">The sequence shown here is derived from an EMBL/GenBank/DDBJ whole genome shotgun (WGS) entry which is preliminary data.</text>
</comment>
<protein>
    <submittedName>
        <fullName evidence="1">Uncharacterized protein</fullName>
    </submittedName>
</protein>
<dbReference type="Proteomes" id="UP000256599">
    <property type="component" value="Unassembled WGS sequence"/>
</dbReference>
<dbReference type="AlphaFoldDB" id="A0A3D8I1C1"/>